<protein>
    <submittedName>
        <fullName evidence="1">Uncharacterized protein</fullName>
    </submittedName>
</protein>
<accession>A0A197JG26</accession>
<proteinExistence type="predicted"/>
<evidence type="ECO:0000313" key="1">
    <source>
        <dbReference type="EMBL" id="OAQ23953.1"/>
    </source>
</evidence>
<dbReference type="Proteomes" id="UP000078512">
    <property type="component" value="Unassembled WGS sequence"/>
</dbReference>
<reference evidence="1 2" key="1">
    <citation type="submission" date="2016-05" db="EMBL/GenBank/DDBJ databases">
        <title>Genome sequencing reveals origins of a unique bacterial endosymbiosis in the earliest lineages of terrestrial Fungi.</title>
        <authorList>
            <consortium name="DOE Joint Genome Institute"/>
            <person name="Uehling J."/>
            <person name="Gryganskyi A."/>
            <person name="Hameed K."/>
            <person name="Tschaplinski T."/>
            <person name="Misztal P."/>
            <person name="Wu S."/>
            <person name="Desiro A."/>
            <person name="Vande Pol N."/>
            <person name="Du Z.-Y."/>
            <person name="Zienkiewicz A."/>
            <person name="Zienkiewicz K."/>
            <person name="Morin E."/>
            <person name="Tisserant E."/>
            <person name="Splivallo R."/>
            <person name="Hainaut M."/>
            <person name="Henrissat B."/>
            <person name="Ohm R."/>
            <person name="Kuo A."/>
            <person name="Yan J."/>
            <person name="Lipzen A."/>
            <person name="Nolan M."/>
            <person name="Labutti K."/>
            <person name="Barry K."/>
            <person name="Goldstein A."/>
            <person name="Labbe J."/>
            <person name="Schadt C."/>
            <person name="Tuskan G."/>
            <person name="Grigoriev I."/>
            <person name="Martin F."/>
            <person name="Vilgalys R."/>
            <person name="Bonito G."/>
        </authorList>
    </citation>
    <scope>NUCLEOTIDE SEQUENCE [LARGE SCALE GENOMIC DNA]</scope>
    <source>
        <strain evidence="1 2">AG-77</strain>
    </source>
</reference>
<dbReference type="EMBL" id="KV442105">
    <property type="protein sequence ID" value="OAQ23953.1"/>
    <property type="molecule type" value="Genomic_DNA"/>
</dbReference>
<keyword evidence="2" id="KW-1185">Reference proteome</keyword>
<dbReference type="AlphaFoldDB" id="A0A197JG26"/>
<gene>
    <name evidence="1" type="ORF">K457DRAFT_878066</name>
</gene>
<evidence type="ECO:0000313" key="2">
    <source>
        <dbReference type="Proteomes" id="UP000078512"/>
    </source>
</evidence>
<name>A0A197JG26_9FUNG</name>
<sequence>MNPFSLHAHPPSSVCKLILIPSPPTSQPFTASSVFLLLSHASSSLLPRTTNRVFVSFDHQYSHGSFQTLACSTFFFFLFSSLPGCKSSIYQPFLTLPLALSFPPNSVIASSLLILFSLLLFPYTHCINGLLLMNQHSLLPNRKSTLHNTLFSGKRILFFFLPLQSLFCSSLC</sequence>
<organism evidence="1 2">
    <name type="scientific">Linnemannia elongata AG-77</name>
    <dbReference type="NCBI Taxonomy" id="1314771"/>
    <lineage>
        <taxon>Eukaryota</taxon>
        <taxon>Fungi</taxon>
        <taxon>Fungi incertae sedis</taxon>
        <taxon>Mucoromycota</taxon>
        <taxon>Mortierellomycotina</taxon>
        <taxon>Mortierellomycetes</taxon>
        <taxon>Mortierellales</taxon>
        <taxon>Mortierellaceae</taxon>
        <taxon>Linnemannia</taxon>
    </lineage>
</organism>